<reference evidence="3" key="1">
    <citation type="journal article" date="2011" name="PLoS Biol.">
        <title>Gene gain and loss during evolution of obligate parasitism in the white rust pathogen of Arabidopsis thaliana.</title>
        <authorList>
            <person name="Kemen E."/>
            <person name="Gardiner A."/>
            <person name="Schultz-Larsen T."/>
            <person name="Kemen A.C."/>
            <person name="Balmuth A.L."/>
            <person name="Robert-Seilaniantz A."/>
            <person name="Bailey K."/>
            <person name="Holub E."/>
            <person name="Studholme D.J."/>
            <person name="Maclean D."/>
            <person name="Jones J.D."/>
        </authorList>
    </citation>
    <scope>NUCLEOTIDE SEQUENCE</scope>
</reference>
<organism evidence="3">
    <name type="scientific">Albugo laibachii Nc14</name>
    <dbReference type="NCBI Taxonomy" id="890382"/>
    <lineage>
        <taxon>Eukaryota</taxon>
        <taxon>Sar</taxon>
        <taxon>Stramenopiles</taxon>
        <taxon>Oomycota</taxon>
        <taxon>Peronosporomycetes</taxon>
        <taxon>Albuginales</taxon>
        <taxon>Albuginaceae</taxon>
        <taxon>Albugo</taxon>
    </lineage>
</organism>
<keyword evidence="1" id="KW-0479">Metal-binding</keyword>
<dbReference type="EMBL" id="FR824072">
    <property type="protein sequence ID" value="CCA16874.1"/>
    <property type="molecule type" value="Genomic_DNA"/>
</dbReference>
<proteinExistence type="predicted"/>
<dbReference type="Pfam" id="PF00098">
    <property type="entry name" value="zf-CCHC"/>
    <property type="match status" value="1"/>
</dbReference>
<dbReference type="Gene3D" id="4.10.60.10">
    <property type="entry name" value="Zinc finger, CCHC-type"/>
    <property type="match status" value="1"/>
</dbReference>
<dbReference type="SUPFAM" id="SSF57756">
    <property type="entry name" value="Retrovirus zinc finger-like domains"/>
    <property type="match status" value="1"/>
</dbReference>
<protein>
    <submittedName>
        <fullName evidence="3">AlNc14C27G2615 protein</fullName>
    </submittedName>
</protein>
<feature type="domain" description="CCHC-type" evidence="2">
    <location>
        <begin position="132"/>
        <end position="147"/>
    </location>
</feature>
<dbReference type="PROSITE" id="PS50158">
    <property type="entry name" value="ZF_CCHC"/>
    <property type="match status" value="1"/>
</dbReference>
<sequence length="194" mass="21870">MDRMNSTFGPGISKSQAFKLFTSKKKESVSWSEHMLDIMVVSDAVGGAQDQVLEYIDKYASSGTELQGFLLARYNHHREDYIRKSEELVHFDQLNDPPIRLGSKPTVAVVKCNESRRRRNKTERKDKNPGACFKCGKEGHYKRDCTSDAKKNFTLAVAEGIDATSQRILDSGSSRHLVTTKSQLSNAVKCDKEY</sequence>
<keyword evidence="1" id="KW-0863">Zinc-finger</keyword>
<reference evidence="3" key="2">
    <citation type="submission" date="2011-02" db="EMBL/GenBank/DDBJ databases">
        <authorList>
            <person name="MacLean D."/>
        </authorList>
    </citation>
    <scope>NUCLEOTIDE SEQUENCE</scope>
</reference>
<name>F0W6X9_9STRA</name>
<dbReference type="SMART" id="SM00343">
    <property type="entry name" value="ZnF_C2HC"/>
    <property type="match status" value="1"/>
</dbReference>
<accession>F0W6X9</accession>
<dbReference type="GO" id="GO:0003676">
    <property type="term" value="F:nucleic acid binding"/>
    <property type="evidence" value="ECO:0007669"/>
    <property type="project" value="InterPro"/>
</dbReference>
<gene>
    <name evidence="3" type="primary">AlNc14C27G2615</name>
    <name evidence="3" type="ORF">ALNC14_030170</name>
</gene>
<keyword evidence="1" id="KW-0862">Zinc</keyword>
<dbReference type="InterPro" id="IPR001878">
    <property type="entry name" value="Znf_CCHC"/>
</dbReference>
<dbReference type="InterPro" id="IPR036875">
    <property type="entry name" value="Znf_CCHC_sf"/>
</dbReference>
<evidence type="ECO:0000256" key="1">
    <source>
        <dbReference type="PROSITE-ProRule" id="PRU00047"/>
    </source>
</evidence>
<evidence type="ECO:0000313" key="3">
    <source>
        <dbReference type="EMBL" id="CCA16874.1"/>
    </source>
</evidence>
<evidence type="ECO:0000259" key="2">
    <source>
        <dbReference type="PROSITE" id="PS50158"/>
    </source>
</evidence>
<dbReference type="HOGENOM" id="CLU_1404773_0_0_1"/>
<dbReference type="GO" id="GO:0008270">
    <property type="term" value="F:zinc ion binding"/>
    <property type="evidence" value="ECO:0007669"/>
    <property type="project" value="UniProtKB-KW"/>
</dbReference>
<dbReference type="AlphaFoldDB" id="F0W6X9"/>